<proteinExistence type="predicted"/>
<dbReference type="AlphaFoldDB" id="A0AAE0FFP1"/>
<accession>A0AAE0FFP1</accession>
<comment type="caution">
    <text evidence="2">The sequence shown here is derived from an EMBL/GenBank/DDBJ whole genome shotgun (WGS) entry which is preliminary data.</text>
</comment>
<sequence>MQSIPKAEMDTPVSVPDLSAVSAALPLKDESVAVSETVESSPLEKYSSQSRGLRRRSERLDSSNILDNLTTFQRYIRNCLGSDTVQMVDKDQ</sequence>
<dbReference type="EMBL" id="LGRX02019194">
    <property type="protein sequence ID" value="KAK3258880.1"/>
    <property type="molecule type" value="Genomic_DNA"/>
</dbReference>
<feature type="region of interest" description="Disordered" evidence="1">
    <location>
        <begin position="31"/>
        <end position="57"/>
    </location>
</feature>
<name>A0AAE0FFP1_9CHLO</name>
<feature type="non-terminal residue" evidence="2">
    <location>
        <position position="92"/>
    </location>
</feature>
<feature type="compositionally biased region" description="Low complexity" evidence="1">
    <location>
        <begin position="32"/>
        <end position="41"/>
    </location>
</feature>
<dbReference type="Proteomes" id="UP001190700">
    <property type="component" value="Unassembled WGS sequence"/>
</dbReference>
<organism evidence="2 3">
    <name type="scientific">Cymbomonas tetramitiformis</name>
    <dbReference type="NCBI Taxonomy" id="36881"/>
    <lineage>
        <taxon>Eukaryota</taxon>
        <taxon>Viridiplantae</taxon>
        <taxon>Chlorophyta</taxon>
        <taxon>Pyramimonadophyceae</taxon>
        <taxon>Pyramimonadales</taxon>
        <taxon>Pyramimonadaceae</taxon>
        <taxon>Cymbomonas</taxon>
    </lineage>
</organism>
<evidence type="ECO:0000256" key="1">
    <source>
        <dbReference type="SAM" id="MobiDB-lite"/>
    </source>
</evidence>
<gene>
    <name evidence="2" type="ORF">CYMTET_32095</name>
</gene>
<evidence type="ECO:0000313" key="3">
    <source>
        <dbReference type="Proteomes" id="UP001190700"/>
    </source>
</evidence>
<protein>
    <submittedName>
        <fullName evidence="2">Uncharacterized protein</fullName>
    </submittedName>
</protein>
<reference evidence="2 3" key="1">
    <citation type="journal article" date="2015" name="Genome Biol. Evol.">
        <title>Comparative Genomics of a Bacterivorous Green Alga Reveals Evolutionary Causalities and Consequences of Phago-Mixotrophic Mode of Nutrition.</title>
        <authorList>
            <person name="Burns J.A."/>
            <person name="Paasch A."/>
            <person name="Narechania A."/>
            <person name="Kim E."/>
        </authorList>
    </citation>
    <scope>NUCLEOTIDE SEQUENCE [LARGE SCALE GENOMIC DNA]</scope>
    <source>
        <strain evidence="2 3">PLY_AMNH</strain>
    </source>
</reference>
<evidence type="ECO:0000313" key="2">
    <source>
        <dbReference type="EMBL" id="KAK3258880.1"/>
    </source>
</evidence>
<keyword evidence="3" id="KW-1185">Reference proteome</keyword>